<dbReference type="SMART" id="SM00267">
    <property type="entry name" value="GGDEF"/>
    <property type="match status" value="1"/>
</dbReference>
<dbReference type="Gene3D" id="3.30.70.270">
    <property type="match status" value="1"/>
</dbReference>
<dbReference type="FunFam" id="3.30.70.270:FF:000001">
    <property type="entry name" value="Diguanylate cyclase domain protein"/>
    <property type="match status" value="1"/>
</dbReference>
<organism evidence="4 5">
    <name type="scientific">Cellulomonas carbonis T26</name>
    <dbReference type="NCBI Taxonomy" id="947969"/>
    <lineage>
        <taxon>Bacteria</taxon>
        <taxon>Bacillati</taxon>
        <taxon>Actinomycetota</taxon>
        <taxon>Actinomycetes</taxon>
        <taxon>Micrococcales</taxon>
        <taxon>Cellulomonadaceae</taxon>
        <taxon>Cellulomonas</taxon>
    </lineage>
</organism>
<feature type="transmembrane region" description="Helical" evidence="1">
    <location>
        <begin position="86"/>
        <end position="109"/>
    </location>
</feature>
<dbReference type="CDD" id="cd01948">
    <property type="entry name" value="EAL"/>
    <property type="match status" value="1"/>
</dbReference>
<comment type="caution">
    <text evidence="4">The sequence shown here is derived from an EMBL/GenBank/DDBJ whole genome shotgun (WGS) entry which is preliminary data.</text>
</comment>
<sequence>MLAAPTLRGDGTLLERAVAAAYPAGDVLLVAILAQFLLGSGGRTVAFRLLVTGLGLLLVADAGFAVVESASGYEGGAFDLLWLASYVVVGTAGLHPSAAGLGVPATAVAPYSTRRLLALGFAVLVAPLTLVVQLTLGVPLDAWAVAVASTALFGLVVARMDLAIRAIRASSEQRDRLRENLAHLAAHDALTGLANRSRMVAEIRSALHRACRSGSPVGLLFVDLDHFKDVNDTYGHAAGDEVLRVTAGRLQDVVRAGDTVGRIGGDEFVVLVEHPESEEGLVALARRVVDAVGEPVRVGEHATTVGASVGVALARDGSTDPDRLLHEADAAAYRAKSGGRGRAEVFDEALSRELVERGRLESALRAGIAAGELVLHYQPILDTGSGEVAGYEALVRWDRPGHGLVAPADFIPVAERSTLVCDVGRWVLAEATAQLVRWTAEGRGEHLTVSVNLSGRHVAQPGVVTDVADALAASGLAPHRLALEITETVVVDVLEIEEALRALRDLGVRISIDDFGTGYTSIHQLQHLAVDTLKIDRSLVEATTPGVLALVGLVVQAAHAFDLTVVAEGVEEPEQLERLRALGCDSVQGFLFARPEPAGLVADDGPLEPWVTEPRVG</sequence>
<dbReference type="Proteomes" id="UP000029839">
    <property type="component" value="Unassembled WGS sequence"/>
</dbReference>
<evidence type="ECO:0000259" key="3">
    <source>
        <dbReference type="PROSITE" id="PS50887"/>
    </source>
</evidence>
<evidence type="ECO:0000313" key="4">
    <source>
        <dbReference type="EMBL" id="KGM11699.1"/>
    </source>
</evidence>
<feature type="transmembrane region" description="Helical" evidence="1">
    <location>
        <begin position="45"/>
        <end position="66"/>
    </location>
</feature>
<evidence type="ECO:0000259" key="2">
    <source>
        <dbReference type="PROSITE" id="PS50883"/>
    </source>
</evidence>
<feature type="domain" description="GGDEF" evidence="3">
    <location>
        <begin position="215"/>
        <end position="348"/>
    </location>
</feature>
<evidence type="ECO:0008006" key="6">
    <source>
        <dbReference type="Google" id="ProtNLM"/>
    </source>
</evidence>
<accession>A0A0A0BX24</accession>
<dbReference type="PROSITE" id="PS50883">
    <property type="entry name" value="EAL"/>
    <property type="match status" value="1"/>
</dbReference>
<dbReference type="SUPFAM" id="SSF55073">
    <property type="entry name" value="Nucleotide cyclase"/>
    <property type="match status" value="1"/>
</dbReference>
<dbReference type="Pfam" id="PF00990">
    <property type="entry name" value="GGDEF"/>
    <property type="match status" value="1"/>
</dbReference>
<keyword evidence="1" id="KW-0472">Membrane</keyword>
<dbReference type="InterPro" id="IPR001633">
    <property type="entry name" value="EAL_dom"/>
</dbReference>
<name>A0A0A0BX24_9CELL</name>
<dbReference type="Gene3D" id="3.20.20.450">
    <property type="entry name" value="EAL domain"/>
    <property type="match status" value="1"/>
</dbReference>
<dbReference type="PANTHER" id="PTHR44757:SF2">
    <property type="entry name" value="BIOFILM ARCHITECTURE MAINTENANCE PROTEIN MBAA"/>
    <property type="match status" value="1"/>
</dbReference>
<dbReference type="NCBIfam" id="TIGR00254">
    <property type="entry name" value="GGDEF"/>
    <property type="match status" value="1"/>
</dbReference>
<dbReference type="EMBL" id="AXCY01000016">
    <property type="protein sequence ID" value="KGM11699.1"/>
    <property type="molecule type" value="Genomic_DNA"/>
</dbReference>
<dbReference type="CDD" id="cd01949">
    <property type="entry name" value="GGDEF"/>
    <property type="match status" value="1"/>
</dbReference>
<dbReference type="PANTHER" id="PTHR44757">
    <property type="entry name" value="DIGUANYLATE CYCLASE DGCP"/>
    <property type="match status" value="1"/>
</dbReference>
<dbReference type="SUPFAM" id="SSF141868">
    <property type="entry name" value="EAL domain-like"/>
    <property type="match status" value="1"/>
</dbReference>
<keyword evidence="1" id="KW-0812">Transmembrane</keyword>
<evidence type="ECO:0000313" key="5">
    <source>
        <dbReference type="Proteomes" id="UP000029839"/>
    </source>
</evidence>
<reference evidence="4 5" key="2">
    <citation type="journal article" date="2015" name="Stand. Genomic Sci.">
        <title>Draft genome sequence of Cellulomonas carbonis T26(T) and comparative analysis of six Cellulomonas genomes.</title>
        <authorList>
            <person name="Zhuang W."/>
            <person name="Zhang S."/>
            <person name="Xia X."/>
            <person name="Wang G."/>
        </authorList>
    </citation>
    <scope>NUCLEOTIDE SEQUENCE [LARGE SCALE GENOMIC DNA]</scope>
    <source>
        <strain evidence="4 5">T26</strain>
    </source>
</reference>
<dbReference type="PROSITE" id="PS50887">
    <property type="entry name" value="GGDEF"/>
    <property type="match status" value="1"/>
</dbReference>
<reference evidence="4 5" key="1">
    <citation type="submission" date="2013-08" db="EMBL/GenBank/DDBJ databases">
        <title>Genome sequencing of Cellulomonas carbonis T26.</title>
        <authorList>
            <person name="Chen F."/>
            <person name="Li Y."/>
            <person name="Wang G."/>
        </authorList>
    </citation>
    <scope>NUCLEOTIDE SEQUENCE [LARGE SCALE GENOMIC DNA]</scope>
    <source>
        <strain evidence="4 5">T26</strain>
    </source>
</reference>
<feature type="transmembrane region" description="Helical" evidence="1">
    <location>
        <begin position="20"/>
        <end position="38"/>
    </location>
</feature>
<feature type="domain" description="EAL" evidence="2">
    <location>
        <begin position="357"/>
        <end position="609"/>
    </location>
</feature>
<dbReference type="SMART" id="SM00052">
    <property type="entry name" value="EAL"/>
    <property type="match status" value="1"/>
</dbReference>
<feature type="transmembrane region" description="Helical" evidence="1">
    <location>
        <begin position="116"/>
        <end position="136"/>
    </location>
</feature>
<dbReference type="InterPro" id="IPR035919">
    <property type="entry name" value="EAL_sf"/>
</dbReference>
<dbReference type="InterPro" id="IPR052155">
    <property type="entry name" value="Biofilm_reg_signaling"/>
</dbReference>
<dbReference type="Pfam" id="PF00563">
    <property type="entry name" value="EAL"/>
    <property type="match status" value="1"/>
</dbReference>
<dbReference type="AlphaFoldDB" id="A0A0A0BX24"/>
<evidence type="ECO:0000256" key="1">
    <source>
        <dbReference type="SAM" id="Phobius"/>
    </source>
</evidence>
<gene>
    <name evidence="4" type="ORF">N868_07925</name>
</gene>
<dbReference type="InterPro" id="IPR029787">
    <property type="entry name" value="Nucleotide_cyclase"/>
</dbReference>
<keyword evidence="1" id="KW-1133">Transmembrane helix</keyword>
<feature type="transmembrane region" description="Helical" evidence="1">
    <location>
        <begin position="142"/>
        <end position="164"/>
    </location>
</feature>
<dbReference type="InterPro" id="IPR043128">
    <property type="entry name" value="Rev_trsase/Diguanyl_cyclase"/>
</dbReference>
<proteinExistence type="predicted"/>
<protein>
    <recommendedName>
        <fullName evidence="6">Diguanylate cyclase</fullName>
    </recommendedName>
</protein>
<keyword evidence="5" id="KW-1185">Reference proteome</keyword>
<dbReference type="InterPro" id="IPR000160">
    <property type="entry name" value="GGDEF_dom"/>
</dbReference>